<feature type="compositionally biased region" description="Low complexity" evidence="3">
    <location>
        <begin position="1"/>
        <end position="18"/>
    </location>
</feature>
<dbReference type="Gene3D" id="3.40.50.300">
    <property type="entry name" value="P-loop containing nucleotide triphosphate hydrolases"/>
    <property type="match status" value="2"/>
</dbReference>
<sequence length="784" mass="89708">MTSFARRFTRRGTTNGTADGIPSPPVPDSPPSEPEDDSTTVPINQTEYARRCREVMELYRALQELGLLRCSADRLFPTLPKIVVIGGQSTGKSSLVEAVSGINVPRDSGTCTSMRQTGANSTSSDRVQFGPVIKNRDMVELWIRRAQAAILCRHRPKEDFMSNEYGIIHNAEEEIINLVHDLVVSYIEESENTIVLITIPMSDDIEMQAAVKLAKARDPNGDRTIGVLTKPDMLTTGASGARQKWREIILGQDQKHRLKHGYYCVRLPDDDERRRNISREESQAKAKRYFERTSPWKEFPNRSRFGIPALVHDISRLLVGLIENYIPTLKQSVDELLATDKAEYSTLPPLPPTDEAWSRIIILIHQFCVDVKAAVEGKEEHKGLVQRNRARYGQFKRDILGTCPNFRPFEDKTRYLDPCIQDEQFEGKDNPYVHMAASEYIMDIKDVRREIENCTSWELPGEVPLETTRKLIELFTKKWSNPSMQCFDESRRVRHVDGFKPLETRIRALVRAQMEMCKSEALVILGKAVKLETSPVYTQVPQYSMERSKWFKRFYSVYTNPNRHWDYIANPSLLPPVREATEDEEALLVMAKVREYFEIAYKSLIKDMGGQNASERAKELLTEDPEIAMRRNVLQERIARLEEIKRRLYAFSFNVAMSWLLKKFLKCSSDRSLQLDHDAAFSVRGEITRPAFMSWLIPRESMTAAAPSGRAYPCAPPLGEKAVSLEAVLVLDEMENSWARATPVEARTREVRTYARKVRSEARWSRATEPLFSSVGLIRMAKSK</sequence>
<dbReference type="GO" id="GO:0005525">
    <property type="term" value="F:GTP binding"/>
    <property type="evidence" value="ECO:0007669"/>
    <property type="project" value="InterPro"/>
</dbReference>
<keyword evidence="5" id="KW-0378">Hydrolase</keyword>
<dbReference type="PANTHER" id="PTHR11566">
    <property type="entry name" value="DYNAMIN"/>
    <property type="match status" value="1"/>
</dbReference>
<name>A0AA39JLR4_ARMTA</name>
<dbReference type="Pfam" id="PF01031">
    <property type="entry name" value="Dynamin_M"/>
    <property type="match status" value="1"/>
</dbReference>
<dbReference type="AlphaFoldDB" id="A0AA39JLR4"/>
<feature type="compositionally biased region" description="Pro residues" evidence="3">
    <location>
        <begin position="22"/>
        <end position="32"/>
    </location>
</feature>
<keyword evidence="6" id="KW-1185">Reference proteome</keyword>
<dbReference type="GO" id="GO:0005737">
    <property type="term" value="C:cytoplasm"/>
    <property type="evidence" value="ECO:0007669"/>
    <property type="project" value="TreeGrafter"/>
</dbReference>
<protein>
    <submittedName>
        <fullName evidence="5">P-loop containing nucleoside triphosphate hydrolase protein</fullName>
    </submittedName>
</protein>
<dbReference type="Pfam" id="PF00350">
    <property type="entry name" value="Dynamin_N"/>
    <property type="match status" value="1"/>
</dbReference>
<dbReference type="GO" id="GO:0031623">
    <property type="term" value="P:receptor internalization"/>
    <property type="evidence" value="ECO:0007669"/>
    <property type="project" value="TreeGrafter"/>
</dbReference>
<organism evidence="5 6">
    <name type="scientific">Armillaria tabescens</name>
    <name type="common">Ringless honey mushroom</name>
    <name type="synonym">Agaricus tabescens</name>
    <dbReference type="NCBI Taxonomy" id="1929756"/>
    <lineage>
        <taxon>Eukaryota</taxon>
        <taxon>Fungi</taxon>
        <taxon>Dikarya</taxon>
        <taxon>Basidiomycota</taxon>
        <taxon>Agaricomycotina</taxon>
        <taxon>Agaricomycetes</taxon>
        <taxon>Agaricomycetidae</taxon>
        <taxon>Agaricales</taxon>
        <taxon>Marasmiineae</taxon>
        <taxon>Physalacriaceae</taxon>
        <taxon>Desarmillaria</taxon>
    </lineage>
</organism>
<proteinExistence type="predicted"/>
<dbReference type="InterPro" id="IPR022812">
    <property type="entry name" value="Dynamin"/>
</dbReference>
<evidence type="ECO:0000256" key="2">
    <source>
        <dbReference type="ARBA" id="ARBA00023134"/>
    </source>
</evidence>
<dbReference type="GO" id="GO:0008017">
    <property type="term" value="F:microtubule binding"/>
    <property type="evidence" value="ECO:0007669"/>
    <property type="project" value="TreeGrafter"/>
</dbReference>
<keyword evidence="1" id="KW-0547">Nucleotide-binding</keyword>
<evidence type="ECO:0000256" key="1">
    <source>
        <dbReference type="ARBA" id="ARBA00022741"/>
    </source>
</evidence>
<evidence type="ECO:0000256" key="3">
    <source>
        <dbReference type="SAM" id="MobiDB-lite"/>
    </source>
</evidence>
<keyword evidence="2" id="KW-0342">GTP-binding</keyword>
<dbReference type="Proteomes" id="UP001175211">
    <property type="component" value="Unassembled WGS sequence"/>
</dbReference>
<dbReference type="Gene3D" id="1.20.120.1240">
    <property type="entry name" value="Dynamin, middle domain"/>
    <property type="match status" value="1"/>
</dbReference>
<reference evidence="5" key="1">
    <citation type="submission" date="2023-06" db="EMBL/GenBank/DDBJ databases">
        <authorList>
            <consortium name="Lawrence Berkeley National Laboratory"/>
            <person name="Ahrendt S."/>
            <person name="Sahu N."/>
            <person name="Indic B."/>
            <person name="Wong-Bajracharya J."/>
            <person name="Merenyi Z."/>
            <person name="Ke H.-M."/>
            <person name="Monk M."/>
            <person name="Kocsube S."/>
            <person name="Drula E."/>
            <person name="Lipzen A."/>
            <person name="Balint B."/>
            <person name="Henrissat B."/>
            <person name="Andreopoulos B."/>
            <person name="Martin F.M."/>
            <person name="Harder C.B."/>
            <person name="Rigling D."/>
            <person name="Ford K.L."/>
            <person name="Foster G.D."/>
            <person name="Pangilinan J."/>
            <person name="Papanicolaou A."/>
            <person name="Barry K."/>
            <person name="LaButti K."/>
            <person name="Viragh M."/>
            <person name="Koriabine M."/>
            <person name="Yan M."/>
            <person name="Riley R."/>
            <person name="Champramary S."/>
            <person name="Plett K.L."/>
            <person name="Tsai I.J."/>
            <person name="Slot J."/>
            <person name="Sipos G."/>
            <person name="Plett J."/>
            <person name="Nagy L.G."/>
            <person name="Grigoriev I.V."/>
        </authorList>
    </citation>
    <scope>NUCLEOTIDE SEQUENCE</scope>
    <source>
        <strain evidence="5">CCBAS 213</strain>
    </source>
</reference>
<dbReference type="GO" id="GO:0003924">
    <property type="term" value="F:GTPase activity"/>
    <property type="evidence" value="ECO:0007669"/>
    <property type="project" value="InterPro"/>
</dbReference>
<feature type="region of interest" description="Disordered" evidence="3">
    <location>
        <begin position="1"/>
        <end position="44"/>
    </location>
</feature>
<accession>A0AA39JLR4</accession>
<dbReference type="InterPro" id="IPR045063">
    <property type="entry name" value="Dynamin_N"/>
</dbReference>
<dbReference type="InterPro" id="IPR027417">
    <property type="entry name" value="P-loop_NTPase"/>
</dbReference>
<dbReference type="GO" id="GO:0005886">
    <property type="term" value="C:plasma membrane"/>
    <property type="evidence" value="ECO:0007669"/>
    <property type="project" value="TreeGrafter"/>
</dbReference>
<evidence type="ECO:0000259" key="4">
    <source>
        <dbReference type="SMART" id="SM00053"/>
    </source>
</evidence>
<gene>
    <name evidence="5" type="ORF">EV420DRAFT_1484885</name>
</gene>
<comment type="caution">
    <text evidence="5">The sequence shown here is derived from an EMBL/GenBank/DDBJ whole genome shotgun (WGS) entry which is preliminary data.</text>
</comment>
<evidence type="ECO:0000313" key="6">
    <source>
        <dbReference type="Proteomes" id="UP001175211"/>
    </source>
</evidence>
<dbReference type="InterPro" id="IPR000375">
    <property type="entry name" value="Dynamin_stalk"/>
</dbReference>
<evidence type="ECO:0000313" key="5">
    <source>
        <dbReference type="EMBL" id="KAK0443664.1"/>
    </source>
</evidence>
<dbReference type="GO" id="GO:0005874">
    <property type="term" value="C:microtubule"/>
    <property type="evidence" value="ECO:0007669"/>
    <property type="project" value="TreeGrafter"/>
</dbReference>
<dbReference type="PANTHER" id="PTHR11566:SF21">
    <property type="entry name" value="DYNAMIN RELATED PROTEIN 1, ISOFORM A"/>
    <property type="match status" value="1"/>
</dbReference>
<feature type="domain" description="Dynamin GTPase" evidence="4">
    <location>
        <begin position="52"/>
        <end position="274"/>
    </location>
</feature>
<dbReference type="SUPFAM" id="SSF52540">
    <property type="entry name" value="P-loop containing nucleoside triphosphate hydrolases"/>
    <property type="match status" value="1"/>
</dbReference>
<dbReference type="RefSeq" id="XP_060324789.1">
    <property type="nucleotide sequence ID" value="XM_060470126.1"/>
</dbReference>
<dbReference type="GeneID" id="85353674"/>
<dbReference type="InterPro" id="IPR001401">
    <property type="entry name" value="Dynamin_GTPase"/>
</dbReference>
<dbReference type="SMART" id="SM00053">
    <property type="entry name" value="DYNc"/>
    <property type="match status" value="1"/>
</dbReference>
<dbReference type="EMBL" id="JAUEPS010000057">
    <property type="protein sequence ID" value="KAK0443664.1"/>
    <property type="molecule type" value="Genomic_DNA"/>
</dbReference>